<keyword evidence="3" id="KW-1185">Reference proteome</keyword>
<accession>A0A0F7S5P0</accession>
<sequence length="71" mass="8077">MHLGKLATAKLALDKFAAFTFSGKSNYWCTISLRSGTVLDASTSQHMDCHITQQHQPTRHQNHWQRQAQPL</sequence>
<reference evidence="3" key="1">
    <citation type="submission" date="2014-06" db="EMBL/GenBank/DDBJ databases">
        <authorList>
            <person name="Berkman P.J."/>
        </authorList>
    </citation>
    <scope>NUCLEOTIDE SEQUENCE [LARGE SCALE GENOMIC DNA]</scope>
</reference>
<evidence type="ECO:0000313" key="2">
    <source>
        <dbReference type="EMBL" id="CDW97671.1"/>
    </source>
</evidence>
<feature type="region of interest" description="Disordered" evidence="1">
    <location>
        <begin position="52"/>
        <end position="71"/>
    </location>
</feature>
<dbReference type="Proteomes" id="UP000242770">
    <property type="component" value="Unassembled WGS sequence"/>
</dbReference>
<organism evidence="2 3">
    <name type="scientific">Sporisorium scitamineum</name>
    <dbReference type="NCBI Taxonomy" id="49012"/>
    <lineage>
        <taxon>Eukaryota</taxon>
        <taxon>Fungi</taxon>
        <taxon>Dikarya</taxon>
        <taxon>Basidiomycota</taxon>
        <taxon>Ustilaginomycotina</taxon>
        <taxon>Ustilaginomycetes</taxon>
        <taxon>Ustilaginales</taxon>
        <taxon>Ustilaginaceae</taxon>
        <taxon>Sporisorium</taxon>
    </lineage>
</organism>
<evidence type="ECO:0000256" key="1">
    <source>
        <dbReference type="SAM" id="MobiDB-lite"/>
    </source>
</evidence>
<name>A0A0F7S5P0_9BASI</name>
<protein>
    <submittedName>
        <fullName evidence="2">Uncharacterized protein</fullName>
    </submittedName>
</protein>
<proteinExistence type="predicted"/>
<dbReference type="AlphaFoldDB" id="A0A0F7S5P0"/>
<dbReference type="EMBL" id="CCFA01002104">
    <property type="protein sequence ID" value="CDW97671.1"/>
    <property type="molecule type" value="Genomic_DNA"/>
</dbReference>
<gene>
    <name evidence="2" type="primary">SSCI36900.1</name>
</gene>
<evidence type="ECO:0000313" key="3">
    <source>
        <dbReference type="Proteomes" id="UP000242770"/>
    </source>
</evidence>